<dbReference type="GO" id="GO:0016192">
    <property type="term" value="P:vesicle-mediated transport"/>
    <property type="evidence" value="ECO:0007669"/>
    <property type="project" value="InterPro"/>
</dbReference>
<evidence type="ECO:0000313" key="2">
    <source>
        <dbReference type="EMBL" id="KAE8718621.1"/>
    </source>
</evidence>
<reference evidence="2" key="1">
    <citation type="submission" date="2019-09" db="EMBL/GenBank/DDBJ databases">
        <title>Draft genome information of white flower Hibiscus syriacus.</title>
        <authorList>
            <person name="Kim Y.-M."/>
        </authorList>
    </citation>
    <scope>NUCLEOTIDE SEQUENCE [LARGE SCALE GENOMIC DNA]</scope>
    <source>
        <strain evidence="2">YM2019G1</strain>
    </source>
</reference>
<comment type="similarity">
    <text evidence="1">Belongs to the STXBP/unc-18/SEC1 family.</text>
</comment>
<dbReference type="Pfam" id="PF00995">
    <property type="entry name" value="Sec1"/>
    <property type="match status" value="1"/>
</dbReference>
<protein>
    <submittedName>
        <fullName evidence="2">Vacuolar protein sorting-associated protein 45-like protein</fullName>
    </submittedName>
</protein>
<dbReference type="InterPro" id="IPR027482">
    <property type="entry name" value="Sec1-like_dom2"/>
</dbReference>
<dbReference type="InterPro" id="IPR036045">
    <property type="entry name" value="Sec1-like_sf"/>
</dbReference>
<dbReference type="AlphaFoldDB" id="A0A6A3BRT4"/>
<dbReference type="SUPFAM" id="SSF56815">
    <property type="entry name" value="Sec1/munc18-like (SM) proteins"/>
    <property type="match status" value="1"/>
</dbReference>
<dbReference type="InterPro" id="IPR001619">
    <property type="entry name" value="Sec1-like"/>
</dbReference>
<name>A0A6A3BRT4_HIBSY</name>
<organism evidence="2 3">
    <name type="scientific">Hibiscus syriacus</name>
    <name type="common">Rose of Sharon</name>
    <dbReference type="NCBI Taxonomy" id="106335"/>
    <lineage>
        <taxon>Eukaryota</taxon>
        <taxon>Viridiplantae</taxon>
        <taxon>Streptophyta</taxon>
        <taxon>Embryophyta</taxon>
        <taxon>Tracheophyta</taxon>
        <taxon>Spermatophyta</taxon>
        <taxon>Magnoliopsida</taxon>
        <taxon>eudicotyledons</taxon>
        <taxon>Gunneridae</taxon>
        <taxon>Pentapetalae</taxon>
        <taxon>rosids</taxon>
        <taxon>malvids</taxon>
        <taxon>Malvales</taxon>
        <taxon>Malvaceae</taxon>
        <taxon>Malvoideae</taxon>
        <taxon>Hibiscus</taxon>
    </lineage>
</organism>
<accession>A0A6A3BRT4</accession>
<dbReference type="EMBL" id="VEPZ02000810">
    <property type="protein sequence ID" value="KAE8718621.1"/>
    <property type="molecule type" value="Genomic_DNA"/>
</dbReference>
<evidence type="ECO:0000256" key="1">
    <source>
        <dbReference type="ARBA" id="ARBA00009884"/>
    </source>
</evidence>
<comment type="caution">
    <text evidence="2">The sequence shown here is derived from an EMBL/GenBank/DDBJ whole genome shotgun (WGS) entry which is preliminary data.</text>
</comment>
<gene>
    <name evidence="2" type="ORF">F3Y22_tig00110009pilonHSYRG00270</name>
</gene>
<keyword evidence="3" id="KW-1185">Reference proteome</keyword>
<dbReference type="Proteomes" id="UP000436088">
    <property type="component" value="Unassembled WGS sequence"/>
</dbReference>
<sequence length="205" mass="23089">MLVTHRRGDVCGCHRGSRASGGFNGEVAWHWRQRRLGRVPRAVTNLLNNESISDIDRLRLFMLEIGYNLLPIVEQLVQFLLKQAELDKRTGDLYGNRDFLNIARNMARGLEGVENVYTQHRPAERCGLPIRWKSFSAGQEVVIFIVGGTTYEESRSVAQLNASSSGIRFLLGGTVVLNSKRFLKDLEEAQRSSNKRQCCVSPNIG</sequence>
<proteinExistence type="inferred from homology"/>
<dbReference type="Gene3D" id="3.40.50.1910">
    <property type="match status" value="1"/>
</dbReference>
<evidence type="ECO:0000313" key="3">
    <source>
        <dbReference type="Proteomes" id="UP000436088"/>
    </source>
</evidence>